<evidence type="ECO:0000313" key="2">
    <source>
        <dbReference type="Proteomes" id="UP000250275"/>
    </source>
</evidence>
<proteinExistence type="predicted"/>
<evidence type="ECO:0000313" key="1">
    <source>
        <dbReference type="EMBL" id="OAD57985.1"/>
    </source>
</evidence>
<dbReference type="EMBL" id="KQ761208">
    <property type="protein sequence ID" value="OAD57985.1"/>
    <property type="molecule type" value="Genomic_DNA"/>
</dbReference>
<organism evidence="1 2">
    <name type="scientific">Eufriesea mexicana</name>
    <dbReference type="NCBI Taxonomy" id="516756"/>
    <lineage>
        <taxon>Eukaryota</taxon>
        <taxon>Metazoa</taxon>
        <taxon>Ecdysozoa</taxon>
        <taxon>Arthropoda</taxon>
        <taxon>Hexapoda</taxon>
        <taxon>Insecta</taxon>
        <taxon>Pterygota</taxon>
        <taxon>Neoptera</taxon>
        <taxon>Endopterygota</taxon>
        <taxon>Hymenoptera</taxon>
        <taxon>Apocrita</taxon>
        <taxon>Aculeata</taxon>
        <taxon>Apoidea</taxon>
        <taxon>Anthophila</taxon>
        <taxon>Apidae</taxon>
        <taxon>Eufriesea</taxon>
    </lineage>
</organism>
<keyword evidence="2" id="KW-1185">Reference proteome</keyword>
<dbReference type="Proteomes" id="UP000250275">
    <property type="component" value="Unassembled WGS sequence"/>
</dbReference>
<protein>
    <submittedName>
        <fullName evidence="1">Uncharacterized protein</fullName>
    </submittedName>
</protein>
<reference evidence="1 2" key="1">
    <citation type="submission" date="2015-07" db="EMBL/GenBank/DDBJ databases">
        <title>The genome of Eufriesea mexicana.</title>
        <authorList>
            <person name="Pan H."/>
            <person name="Kapheim K."/>
        </authorList>
    </citation>
    <scope>NUCLEOTIDE SEQUENCE [LARGE SCALE GENOMIC DNA]</scope>
    <source>
        <strain evidence="1">0111107269</strain>
        <tissue evidence="1">Whole body</tissue>
    </source>
</reference>
<name>A0A310SRL9_9HYME</name>
<gene>
    <name evidence="1" type="ORF">WN48_00922</name>
</gene>
<accession>A0A310SRL9</accession>
<dbReference type="AlphaFoldDB" id="A0A310SRL9"/>
<sequence>MLAQSGPFESKCQTSGTLITLYTEFNRIYRATARHLALPVELKMGRFAAGSMIIYVNS</sequence>